<evidence type="ECO:0000313" key="2">
    <source>
        <dbReference type="EMBL" id="GAA4002967.1"/>
    </source>
</evidence>
<reference evidence="3" key="1">
    <citation type="journal article" date="2019" name="Int. J. Syst. Evol. Microbiol.">
        <title>The Global Catalogue of Microorganisms (GCM) 10K type strain sequencing project: providing services to taxonomists for standard genome sequencing and annotation.</title>
        <authorList>
            <consortium name="The Broad Institute Genomics Platform"/>
            <consortium name="The Broad Institute Genome Sequencing Center for Infectious Disease"/>
            <person name="Wu L."/>
            <person name="Ma J."/>
        </authorList>
    </citation>
    <scope>NUCLEOTIDE SEQUENCE [LARGE SCALE GENOMIC DNA]</scope>
    <source>
        <strain evidence="3">JCM 17342</strain>
    </source>
</reference>
<keyword evidence="1" id="KW-0732">Signal</keyword>
<gene>
    <name evidence="2" type="ORF">GCM10022247_24820</name>
</gene>
<dbReference type="Proteomes" id="UP001501747">
    <property type="component" value="Unassembled WGS sequence"/>
</dbReference>
<proteinExistence type="predicted"/>
<organism evidence="2 3">
    <name type="scientific">Allokutzneria multivorans</name>
    <dbReference type="NCBI Taxonomy" id="1142134"/>
    <lineage>
        <taxon>Bacteria</taxon>
        <taxon>Bacillati</taxon>
        <taxon>Actinomycetota</taxon>
        <taxon>Actinomycetes</taxon>
        <taxon>Pseudonocardiales</taxon>
        <taxon>Pseudonocardiaceae</taxon>
        <taxon>Allokutzneria</taxon>
    </lineage>
</organism>
<feature type="signal peptide" evidence="1">
    <location>
        <begin position="1"/>
        <end position="28"/>
    </location>
</feature>
<dbReference type="EMBL" id="BAABAL010000006">
    <property type="protein sequence ID" value="GAA4002967.1"/>
    <property type="molecule type" value="Genomic_DNA"/>
</dbReference>
<sequence>MSPGRLYRSLAVLLCGFALLATGTTAMAATPPPAVAQGSPFSVFDYYHLPGSDKIGWSPVDKAVKYHVLVVKTGQPTTTFRTVKATDDQFFEILVGKKFSPDRAAPNTAYDLRVQAEFKGGRTSELSKEPIVYTKAPDSGSLLESIGS</sequence>
<evidence type="ECO:0008006" key="4">
    <source>
        <dbReference type="Google" id="ProtNLM"/>
    </source>
</evidence>
<name>A0ABP7RWG5_9PSEU</name>
<comment type="caution">
    <text evidence="2">The sequence shown here is derived from an EMBL/GenBank/DDBJ whole genome shotgun (WGS) entry which is preliminary data.</text>
</comment>
<accession>A0ABP7RWG5</accession>
<protein>
    <recommendedName>
        <fullName evidence="4">Fibronectin type-III domain-containing protein</fullName>
    </recommendedName>
</protein>
<feature type="chain" id="PRO_5045948350" description="Fibronectin type-III domain-containing protein" evidence="1">
    <location>
        <begin position="29"/>
        <end position="148"/>
    </location>
</feature>
<dbReference type="RefSeq" id="WP_344873936.1">
    <property type="nucleotide sequence ID" value="NZ_BAABAL010000006.1"/>
</dbReference>
<evidence type="ECO:0000256" key="1">
    <source>
        <dbReference type="SAM" id="SignalP"/>
    </source>
</evidence>
<keyword evidence="3" id="KW-1185">Reference proteome</keyword>
<evidence type="ECO:0000313" key="3">
    <source>
        <dbReference type="Proteomes" id="UP001501747"/>
    </source>
</evidence>